<dbReference type="Proteomes" id="UP001258017">
    <property type="component" value="Unassembled WGS sequence"/>
</dbReference>
<accession>A0AAD9RL17</accession>
<name>A0AAD9RL17_9HYME</name>
<keyword evidence="3" id="KW-1185">Reference proteome</keyword>
<protein>
    <submittedName>
        <fullName evidence="2">Uncharacterized protein</fullName>
    </submittedName>
</protein>
<evidence type="ECO:0000256" key="1">
    <source>
        <dbReference type="SAM" id="Coils"/>
    </source>
</evidence>
<evidence type="ECO:0000313" key="2">
    <source>
        <dbReference type="EMBL" id="KAK2581410.1"/>
    </source>
</evidence>
<gene>
    <name evidence="2" type="ORF">KPH14_005087</name>
</gene>
<dbReference type="AlphaFoldDB" id="A0AAD9RL17"/>
<keyword evidence="1" id="KW-0175">Coiled coil</keyword>
<reference evidence="2" key="2">
    <citation type="journal article" date="2023" name="Commun. Biol.">
        <title>Intrasexual cuticular hydrocarbon dimorphism in a wasp sheds light on hydrocarbon biosynthesis genes in Hymenoptera.</title>
        <authorList>
            <person name="Moris V.C."/>
            <person name="Podsiadlowski L."/>
            <person name="Martin S."/>
            <person name="Oeyen J.P."/>
            <person name="Donath A."/>
            <person name="Petersen M."/>
            <person name="Wilbrandt J."/>
            <person name="Misof B."/>
            <person name="Liedtke D."/>
            <person name="Thamm M."/>
            <person name="Scheiner R."/>
            <person name="Schmitt T."/>
            <person name="Niehuis O."/>
        </authorList>
    </citation>
    <scope>NUCLEOTIDE SEQUENCE</scope>
    <source>
        <strain evidence="2">GBR_01_08_01A</strain>
    </source>
</reference>
<dbReference type="EMBL" id="JAIFRP010000039">
    <property type="protein sequence ID" value="KAK2581410.1"/>
    <property type="molecule type" value="Genomic_DNA"/>
</dbReference>
<comment type="caution">
    <text evidence="2">The sequence shown here is derived from an EMBL/GenBank/DDBJ whole genome shotgun (WGS) entry which is preliminary data.</text>
</comment>
<reference evidence="2" key="1">
    <citation type="submission" date="2021-08" db="EMBL/GenBank/DDBJ databases">
        <authorList>
            <person name="Misof B."/>
            <person name="Oliver O."/>
            <person name="Podsiadlowski L."/>
            <person name="Donath A."/>
            <person name="Peters R."/>
            <person name="Mayer C."/>
            <person name="Rust J."/>
            <person name="Gunkel S."/>
            <person name="Lesny P."/>
            <person name="Martin S."/>
            <person name="Oeyen J.P."/>
            <person name="Petersen M."/>
            <person name="Panagiotis P."/>
            <person name="Wilbrandt J."/>
            <person name="Tanja T."/>
        </authorList>
    </citation>
    <scope>NUCLEOTIDE SEQUENCE</scope>
    <source>
        <strain evidence="2">GBR_01_08_01A</strain>
        <tissue evidence="2">Thorax + abdomen</tissue>
    </source>
</reference>
<feature type="coiled-coil region" evidence="1">
    <location>
        <begin position="262"/>
        <end position="289"/>
    </location>
</feature>
<proteinExistence type="predicted"/>
<sequence length="365" mass="41895">MNVTWREDVTELKELTRVDYQQEFDFIARLREKFRVEDIKKDEEFIPSSLGNADVSLRNDNKRNGTYLRNGVNERESRSAVALNDELKQQISNVQSLDTVIRKFDNNVEEEMKETSMCQYNNRKKLREILSNKPTETGRLAENTRQFFNLSNEYANVPEAFTGAREKMKRTDLDKIVTPSYQRMSVERKISGAITDTNEKLTEKRQKANKFIKGNKTLGTYRSTMCPIDASEQQRITTLLRDTAIDGNNGIVNSSSNPYCVNNDERKLLQELNEKLSVLQTDIVHKSRKISRTQLNTKRSTNTCDKRASATNTAISTISTVSSISTLQNVDEAILMEVIEDSKMMIASSTDTDKRRQIIPFSKEI</sequence>
<organism evidence="2 3">
    <name type="scientific">Odynerus spinipes</name>
    <dbReference type="NCBI Taxonomy" id="1348599"/>
    <lineage>
        <taxon>Eukaryota</taxon>
        <taxon>Metazoa</taxon>
        <taxon>Ecdysozoa</taxon>
        <taxon>Arthropoda</taxon>
        <taxon>Hexapoda</taxon>
        <taxon>Insecta</taxon>
        <taxon>Pterygota</taxon>
        <taxon>Neoptera</taxon>
        <taxon>Endopterygota</taxon>
        <taxon>Hymenoptera</taxon>
        <taxon>Apocrita</taxon>
        <taxon>Aculeata</taxon>
        <taxon>Vespoidea</taxon>
        <taxon>Vespidae</taxon>
        <taxon>Eumeninae</taxon>
        <taxon>Odynerus</taxon>
    </lineage>
</organism>
<evidence type="ECO:0000313" key="3">
    <source>
        <dbReference type="Proteomes" id="UP001258017"/>
    </source>
</evidence>